<organism evidence="2 3">
    <name type="scientific">Liquorilactobacillus hordei</name>
    <dbReference type="NCBI Taxonomy" id="468911"/>
    <lineage>
        <taxon>Bacteria</taxon>
        <taxon>Bacillati</taxon>
        <taxon>Bacillota</taxon>
        <taxon>Bacilli</taxon>
        <taxon>Lactobacillales</taxon>
        <taxon>Lactobacillaceae</taxon>
        <taxon>Liquorilactobacillus</taxon>
    </lineage>
</organism>
<dbReference type="InterPro" id="IPR011256">
    <property type="entry name" value="Reg_factor_effector_dom_sf"/>
</dbReference>
<name>A0A3Q8CD36_9LACO</name>
<dbReference type="AlphaFoldDB" id="A0A3Q8CD36"/>
<evidence type="ECO:0000259" key="1">
    <source>
        <dbReference type="SMART" id="SM00871"/>
    </source>
</evidence>
<dbReference type="Proteomes" id="UP000314960">
    <property type="component" value="Chromosome"/>
</dbReference>
<gene>
    <name evidence="2" type="ORF">BSQ49_10230</name>
</gene>
<dbReference type="Pfam" id="PF06445">
    <property type="entry name" value="GyrI-like"/>
    <property type="match status" value="1"/>
</dbReference>
<dbReference type="InterPro" id="IPR029442">
    <property type="entry name" value="GyrI-like"/>
</dbReference>
<dbReference type="Gene3D" id="3.20.80.10">
    <property type="entry name" value="Regulatory factor, effector binding domain"/>
    <property type="match status" value="1"/>
</dbReference>
<dbReference type="PANTHER" id="PTHR40055">
    <property type="entry name" value="TRANSCRIPTIONAL REGULATOR YGIV-RELATED"/>
    <property type="match status" value="1"/>
</dbReference>
<dbReference type="KEGG" id="lhw:BSQ49_10230"/>
<evidence type="ECO:0000313" key="3">
    <source>
        <dbReference type="Proteomes" id="UP000314960"/>
    </source>
</evidence>
<proteinExistence type="predicted"/>
<dbReference type="SMART" id="SM00871">
    <property type="entry name" value="AraC_E_bind"/>
    <property type="match status" value="1"/>
</dbReference>
<accession>A0A3Q8CD36</accession>
<dbReference type="PANTHER" id="PTHR40055:SF1">
    <property type="entry name" value="TRANSCRIPTIONAL REGULATOR YGIV-RELATED"/>
    <property type="match status" value="1"/>
</dbReference>
<sequence length="149" mass="17417">MKVKIEYLKSTKVVYFRRIGIYGTENKLLMRAFKKWVKTENLFQESTILGIVLDNPQRIPAKNCRYNVCLITDKKKFKDNVEQRTLAGGTYAVFKVAHIEKVIIDFYINIAQTIAKNQLNVLSKPIIERYKQNLVDKGYCEILIPIEQK</sequence>
<dbReference type="EMBL" id="CP018176">
    <property type="protein sequence ID" value="AUJ30525.1"/>
    <property type="molecule type" value="Genomic_DNA"/>
</dbReference>
<evidence type="ECO:0000313" key="2">
    <source>
        <dbReference type="EMBL" id="AUJ30525.1"/>
    </source>
</evidence>
<protein>
    <submittedName>
        <fullName evidence="2">DNA gyrase inhibitor</fullName>
    </submittedName>
</protein>
<dbReference type="InterPro" id="IPR050908">
    <property type="entry name" value="SmbC-like"/>
</dbReference>
<reference evidence="2 3" key="1">
    <citation type="submission" date="2016-11" db="EMBL/GenBank/DDBJ databases">
        <title>Interaction between Lactobacillus species and yeast in water kefir.</title>
        <authorList>
            <person name="Behr J."/>
            <person name="Xu D."/>
            <person name="Vogel R.F."/>
        </authorList>
    </citation>
    <scope>NUCLEOTIDE SEQUENCE [LARGE SCALE GENOMIC DNA]</scope>
    <source>
        <strain evidence="2 3">TMW 1.1822</strain>
    </source>
</reference>
<dbReference type="InterPro" id="IPR010499">
    <property type="entry name" value="AraC_E-bd"/>
</dbReference>
<dbReference type="SUPFAM" id="SSF55136">
    <property type="entry name" value="Probable bacterial effector-binding domain"/>
    <property type="match status" value="1"/>
</dbReference>
<feature type="domain" description="AraC effector-binding" evidence="1">
    <location>
        <begin position="1"/>
        <end position="147"/>
    </location>
</feature>